<dbReference type="Proteomes" id="UP000828390">
    <property type="component" value="Unassembled WGS sequence"/>
</dbReference>
<comment type="caution">
    <text evidence="3">The sequence shown here is derived from an EMBL/GenBank/DDBJ whole genome shotgun (WGS) entry which is preliminary data.</text>
</comment>
<feature type="chain" id="PRO_5039065339" description="Secreted protein" evidence="2">
    <location>
        <begin position="21"/>
        <end position="62"/>
    </location>
</feature>
<organism evidence="3 4">
    <name type="scientific">Dreissena polymorpha</name>
    <name type="common">Zebra mussel</name>
    <name type="synonym">Mytilus polymorpha</name>
    <dbReference type="NCBI Taxonomy" id="45954"/>
    <lineage>
        <taxon>Eukaryota</taxon>
        <taxon>Metazoa</taxon>
        <taxon>Spiralia</taxon>
        <taxon>Lophotrochozoa</taxon>
        <taxon>Mollusca</taxon>
        <taxon>Bivalvia</taxon>
        <taxon>Autobranchia</taxon>
        <taxon>Heteroconchia</taxon>
        <taxon>Euheterodonta</taxon>
        <taxon>Imparidentia</taxon>
        <taxon>Neoheterodontei</taxon>
        <taxon>Myida</taxon>
        <taxon>Dreissenoidea</taxon>
        <taxon>Dreissenidae</taxon>
        <taxon>Dreissena</taxon>
    </lineage>
</organism>
<feature type="signal peptide" evidence="2">
    <location>
        <begin position="1"/>
        <end position="20"/>
    </location>
</feature>
<evidence type="ECO:0000256" key="1">
    <source>
        <dbReference type="SAM" id="MobiDB-lite"/>
    </source>
</evidence>
<sequence>MVKTLLLGIISIVSVARTSGKTDGTEYHEDETERPLLSAKRAEAVAKQSDSASVIDERSSPP</sequence>
<keyword evidence="4" id="KW-1185">Reference proteome</keyword>
<reference evidence="3" key="2">
    <citation type="submission" date="2020-11" db="EMBL/GenBank/DDBJ databases">
        <authorList>
            <person name="McCartney M.A."/>
            <person name="Auch B."/>
            <person name="Kono T."/>
            <person name="Mallez S."/>
            <person name="Becker A."/>
            <person name="Gohl D.M."/>
            <person name="Silverstein K.A.T."/>
            <person name="Koren S."/>
            <person name="Bechman K.B."/>
            <person name="Herman A."/>
            <person name="Abrahante J.E."/>
            <person name="Garbe J."/>
        </authorList>
    </citation>
    <scope>NUCLEOTIDE SEQUENCE</scope>
    <source>
        <strain evidence="3">Duluth1</strain>
        <tissue evidence="3">Whole animal</tissue>
    </source>
</reference>
<protein>
    <recommendedName>
        <fullName evidence="5">Secreted protein</fullName>
    </recommendedName>
</protein>
<accession>A0A9D4M0V8</accession>
<evidence type="ECO:0000313" key="4">
    <source>
        <dbReference type="Proteomes" id="UP000828390"/>
    </source>
</evidence>
<keyword evidence="2" id="KW-0732">Signal</keyword>
<reference evidence="3" key="1">
    <citation type="journal article" date="2019" name="bioRxiv">
        <title>The Genome of the Zebra Mussel, Dreissena polymorpha: A Resource for Invasive Species Research.</title>
        <authorList>
            <person name="McCartney M.A."/>
            <person name="Auch B."/>
            <person name="Kono T."/>
            <person name="Mallez S."/>
            <person name="Zhang Y."/>
            <person name="Obille A."/>
            <person name="Becker A."/>
            <person name="Abrahante J.E."/>
            <person name="Garbe J."/>
            <person name="Badalamenti J.P."/>
            <person name="Herman A."/>
            <person name="Mangelson H."/>
            <person name="Liachko I."/>
            <person name="Sullivan S."/>
            <person name="Sone E.D."/>
            <person name="Koren S."/>
            <person name="Silverstein K.A.T."/>
            <person name="Beckman K.B."/>
            <person name="Gohl D.M."/>
        </authorList>
    </citation>
    <scope>NUCLEOTIDE SEQUENCE</scope>
    <source>
        <strain evidence="3">Duluth1</strain>
        <tissue evidence="3">Whole animal</tissue>
    </source>
</reference>
<proteinExistence type="predicted"/>
<dbReference type="AlphaFoldDB" id="A0A9D4M0V8"/>
<dbReference type="EMBL" id="JAIWYP010000002">
    <property type="protein sequence ID" value="KAH3867775.1"/>
    <property type="molecule type" value="Genomic_DNA"/>
</dbReference>
<evidence type="ECO:0000256" key="2">
    <source>
        <dbReference type="SAM" id="SignalP"/>
    </source>
</evidence>
<evidence type="ECO:0000313" key="3">
    <source>
        <dbReference type="EMBL" id="KAH3867775.1"/>
    </source>
</evidence>
<evidence type="ECO:0008006" key="5">
    <source>
        <dbReference type="Google" id="ProtNLM"/>
    </source>
</evidence>
<feature type="region of interest" description="Disordered" evidence="1">
    <location>
        <begin position="20"/>
        <end position="62"/>
    </location>
</feature>
<gene>
    <name evidence="3" type="ORF">DPMN_030912</name>
</gene>
<name>A0A9D4M0V8_DREPO</name>
<feature type="compositionally biased region" description="Basic and acidic residues" evidence="1">
    <location>
        <begin position="23"/>
        <end position="44"/>
    </location>
</feature>